<feature type="transmembrane region" description="Helical" evidence="1">
    <location>
        <begin position="71"/>
        <end position="89"/>
    </location>
</feature>
<feature type="transmembrane region" description="Helical" evidence="1">
    <location>
        <begin position="185"/>
        <end position="202"/>
    </location>
</feature>
<keyword evidence="1" id="KW-1133">Transmembrane helix</keyword>
<feature type="transmembrane region" description="Helical" evidence="1">
    <location>
        <begin position="233"/>
        <end position="250"/>
    </location>
</feature>
<evidence type="ECO:0000313" key="2">
    <source>
        <dbReference type="EMBL" id="EON30805.1"/>
    </source>
</evidence>
<accession>R7Y476</accession>
<protein>
    <submittedName>
        <fullName evidence="2">Uncharacterized protein</fullName>
    </submittedName>
</protein>
<feature type="transmembrane region" description="Helical" evidence="1">
    <location>
        <begin position="40"/>
        <end position="59"/>
    </location>
</feature>
<name>R7Y476_9ACTN</name>
<organism evidence="2 3">
    <name type="scientific">Gordonia terrae C-6</name>
    <dbReference type="NCBI Taxonomy" id="1316928"/>
    <lineage>
        <taxon>Bacteria</taxon>
        <taxon>Bacillati</taxon>
        <taxon>Actinomycetota</taxon>
        <taxon>Actinomycetes</taxon>
        <taxon>Mycobacteriales</taxon>
        <taxon>Gordoniaceae</taxon>
        <taxon>Gordonia</taxon>
    </lineage>
</organism>
<sequence length="508" mass="54454">MPDARPHVVGDEPISATPKADRRVGVWQALSAPRAVPVGLRYSSTIGAAMLAFAPAVVANYDAVINGSPTAYLLFIPVWCLLIAFGLDTTRRGREIGDCEFDRILVVVVGGALGLTAALVIPRIPAVAGFWHADLLPMLIWVFAASIVFFGIRRVIRDYLVWLFLLGCFPPNFLLLGQALGGSTAAFASLSVVLALVVTYLALRRRPRLALATVAVAALAGFALVPVSADRPAVAFTVPAAVVTATAIIVRLRVRRADGGTTAATLPKQSVLTLASAWIVAALILVLTPHTPNSPVPVATPPVAEDWLREFRTLGIGITEPRVFDWGPRAMGSHGDVRRYRITAGMTGPESRPLSTAYLDVYSTTDPGRFASYRRGLWYETVPPATITATPASGTDRHIEIGSIANTPESVRTSADALWTGRFWGWRAPTPAGDRYFAFYLMAARDQTGPADVVEPRLPSYASTVVEPAGWLIRGGTDAESHDENSLLDAALTELAWSMVDVAERPGR</sequence>
<gene>
    <name evidence="2" type="ORF">GTC6_20765</name>
</gene>
<dbReference type="Proteomes" id="UP000013569">
    <property type="component" value="Unassembled WGS sequence"/>
</dbReference>
<dbReference type="PATRIC" id="fig|1316928.3.peg.4197"/>
<comment type="caution">
    <text evidence="2">The sequence shown here is derived from an EMBL/GenBank/DDBJ whole genome shotgun (WGS) entry which is preliminary data.</text>
</comment>
<feature type="transmembrane region" description="Helical" evidence="1">
    <location>
        <begin position="271"/>
        <end position="288"/>
    </location>
</feature>
<feature type="transmembrane region" description="Helical" evidence="1">
    <location>
        <begin position="130"/>
        <end position="152"/>
    </location>
</feature>
<feature type="transmembrane region" description="Helical" evidence="1">
    <location>
        <begin position="159"/>
        <end position="179"/>
    </location>
</feature>
<feature type="transmembrane region" description="Helical" evidence="1">
    <location>
        <begin position="209"/>
        <end position="227"/>
    </location>
</feature>
<dbReference type="AlphaFoldDB" id="R7Y476"/>
<evidence type="ECO:0000256" key="1">
    <source>
        <dbReference type="SAM" id="Phobius"/>
    </source>
</evidence>
<proteinExistence type="predicted"/>
<keyword evidence="1" id="KW-0472">Membrane</keyword>
<reference evidence="2 3" key="1">
    <citation type="journal article" date="2013" name="Genome Announc.">
        <title>Draft Genome Sequence of a Benzothiophene-Desulfurizing Bacterium, Gordona terrae Strain C-6.</title>
        <authorList>
            <person name="Wang W."/>
            <person name="Ma T."/>
            <person name="Ren Y."/>
            <person name="Li G."/>
        </authorList>
    </citation>
    <scope>NUCLEOTIDE SEQUENCE [LARGE SCALE GENOMIC DNA]</scope>
    <source>
        <strain evidence="2 3">C-6</strain>
    </source>
</reference>
<keyword evidence="1" id="KW-0812">Transmembrane</keyword>
<feature type="transmembrane region" description="Helical" evidence="1">
    <location>
        <begin position="101"/>
        <end position="124"/>
    </location>
</feature>
<dbReference type="EMBL" id="AQPW01000039">
    <property type="protein sequence ID" value="EON30805.1"/>
    <property type="molecule type" value="Genomic_DNA"/>
</dbReference>
<evidence type="ECO:0000313" key="3">
    <source>
        <dbReference type="Proteomes" id="UP000013569"/>
    </source>
</evidence>